<name>A0ABY5NKC0_9MICO</name>
<keyword evidence="9 12" id="KW-0472">Membrane</keyword>
<keyword evidence="2 12" id="KW-0813">Transport</keyword>
<dbReference type="EMBL" id="CP091139">
    <property type="protein sequence ID" value="UUT35531.1"/>
    <property type="molecule type" value="Genomic_DNA"/>
</dbReference>
<feature type="transmembrane region" description="Helical" evidence="12">
    <location>
        <begin position="265"/>
        <end position="284"/>
    </location>
</feature>
<evidence type="ECO:0000313" key="14">
    <source>
        <dbReference type="EMBL" id="UUT35531.1"/>
    </source>
</evidence>
<dbReference type="InterPro" id="IPR000515">
    <property type="entry name" value="MetI-like"/>
</dbReference>
<reference evidence="14" key="1">
    <citation type="submission" date="2022-01" db="EMBL/GenBank/DDBJ databases">
        <title>Microbacterium eymi and Microbacterium rhizovicinus sp. nov., isolated from the rhizospheric soil of Elymus tsukushiensis, a plant native to the Dokdo Islands, Republic of Korea.</title>
        <authorList>
            <person name="Hwang Y.J."/>
        </authorList>
    </citation>
    <scope>NUCLEOTIDE SEQUENCE</scope>
    <source>
        <strain evidence="14">KUDC0405</strain>
    </source>
</reference>
<evidence type="ECO:0000256" key="7">
    <source>
        <dbReference type="ARBA" id="ARBA00022927"/>
    </source>
</evidence>
<protein>
    <recommendedName>
        <fullName evidence="11">Oligopeptide transport system permease protein OppC</fullName>
    </recommendedName>
</protein>
<keyword evidence="4" id="KW-0997">Cell inner membrane</keyword>
<feature type="domain" description="ABC transmembrane type-1" evidence="13">
    <location>
        <begin position="96"/>
        <end position="285"/>
    </location>
</feature>
<evidence type="ECO:0000313" key="15">
    <source>
        <dbReference type="Proteomes" id="UP001054811"/>
    </source>
</evidence>
<comment type="similarity">
    <text evidence="10">Belongs to the binding-protein-dependent transport system permease family. OppBC subfamily.</text>
</comment>
<evidence type="ECO:0000256" key="8">
    <source>
        <dbReference type="ARBA" id="ARBA00022989"/>
    </source>
</evidence>
<dbReference type="PANTHER" id="PTHR43386">
    <property type="entry name" value="OLIGOPEPTIDE TRANSPORT SYSTEM PERMEASE PROTEIN APPC"/>
    <property type="match status" value="1"/>
</dbReference>
<dbReference type="CDD" id="cd06261">
    <property type="entry name" value="TM_PBP2"/>
    <property type="match status" value="1"/>
</dbReference>
<keyword evidence="7" id="KW-0653">Protein transport</keyword>
<evidence type="ECO:0000256" key="10">
    <source>
        <dbReference type="ARBA" id="ARBA00024202"/>
    </source>
</evidence>
<feature type="transmembrane region" description="Helical" evidence="12">
    <location>
        <begin position="100"/>
        <end position="124"/>
    </location>
</feature>
<evidence type="ECO:0000256" key="6">
    <source>
        <dbReference type="ARBA" id="ARBA00022856"/>
    </source>
</evidence>
<accession>A0ABY5NKC0</accession>
<dbReference type="InterPro" id="IPR050366">
    <property type="entry name" value="BP-dependent_transpt_permease"/>
</dbReference>
<keyword evidence="6" id="KW-0571">Peptide transport</keyword>
<dbReference type="Pfam" id="PF12911">
    <property type="entry name" value="OppC_N"/>
    <property type="match status" value="1"/>
</dbReference>
<gene>
    <name evidence="14" type="ORF">L2X98_19490</name>
</gene>
<comment type="subcellular location">
    <subcellularLocation>
        <location evidence="1">Cell inner membrane</location>
        <topology evidence="1">Multi-pass membrane protein</topology>
    </subcellularLocation>
    <subcellularLocation>
        <location evidence="12">Cell membrane</location>
        <topology evidence="12">Multi-pass membrane protein</topology>
    </subcellularLocation>
</comment>
<evidence type="ECO:0000256" key="2">
    <source>
        <dbReference type="ARBA" id="ARBA00022448"/>
    </source>
</evidence>
<dbReference type="PROSITE" id="PS50928">
    <property type="entry name" value="ABC_TM1"/>
    <property type="match status" value="1"/>
</dbReference>
<evidence type="ECO:0000259" key="13">
    <source>
        <dbReference type="PROSITE" id="PS50928"/>
    </source>
</evidence>
<keyword evidence="8 12" id="KW-1133">Transmembrane helix</keyword>
<feature type="transmembrane region" description="Helical" evidence="12">
    <location>
        <begin position="131"/>
        <end position="152"/>
    </location>
</feature>
<dbReference type="SUPFAM" id="SSF161098">
    <property type="entry name" value="MetI-like"/>
    <property type="match status" value="1"/>
</dbReference>
<evidence type="ECO:0000256" key="12">
    <source>
        <dbReference type="RuleBase" id="RU363032"/>
    </source>
</evidence>
<dbReference type="RefSeq" id="WP_259612137.1">
    <property type="nucleotide sequence ID" value="NZ_CP091139.2"/>
</dbReference>
<feature type="transmembrane region" description="Helical" evidence="12">
    <location>
        <begin position="36"/>
        <end position="56"/>
    </location>
</feature>
<evidence type="ECO:0000256" key="11">
    <source>
        <dbReference type="ARBA" id="ARBA00072251"/>
    </source>
</evidence>
<dbReference type="Proteomes" id="UP001054811">
    <property type="component" value="Chromosome"/>
</dbReference>
<keyword evidence="15" id="KW-1185">Reference proteome</keyword>
<feature type="transmembrane region" description="Helical" evidence="12">
    <location>
        <begin position="158"/>
        <end position="178"/>
    </location>
</feature>
<dbReference type="InterPro" id="IPR025966">
    <property type="entry name" value="OppC_N"/>
</dbReference>
<dbReference type="Pfam" id="PF00528">
    <property type="entry name" value="BPD_transp_1"/>
    <property type="match status" value="1"/>
</dbReference>
<feature type="transmembrane region" description="Helical" evidence="12">
    <location>
        <begin position="209"/>
        <end position="231"/>
    </location>
</feature>
<dbReference type="Gene3D" id="1.10.3720.10">
    <property type="entry name" value="MetI-like"/>
    <property type="match status" value="1"/>
</dbReference>
<sequence length="301" mass="32985">MMPQLPETEPEPTKLASKPASRGRVIWRRLEHTPRFWIGATVLALFVLWALFGQFLTPWSPTDQDVNNMNYPPTILHWFGTDILGHDLYAQIVSGLQKSLIIGFIAGPAATIIAAVLGATAGYLGGWGDKVIAWLIDLMLVLPAFFILVLLYPFTHGSWVVMMIFLAVTGWMIMAQVIRNQTRSLREREFVKGARYMGFGTWSVVRRHIIPNVASLLIIDATLGIAAMILAETSLSFFGFGVQPPDVSLGTLLANGQSAATTRPWLFLFPAGTLIVLLLAISLVGDALRDAIDPTSGVNRA</sequence>
<evidence type="ECO:0000256" key="4">
    <source>
        <dbReference type="ARBA" id="ARBA00022519"/>
    </source>
</evidence>
<dbReference type="PANTHER" id="PTHR43386:SF2">
    <property type="entry name" value="OLIGOPEPTIDE TRANSPORT SYSTEM PERMEASE PROTEIN OPPC"/>
    <property type="match status" value="1"/>
</dbReference>
<evidence type="ECO:0000256" key="9">
    <source>
        <dbReference type="ARBA" id="ARBA00023136"/>
    </source>
</evidence>
<proteinExistence type="inferred from homology"/>
<keyword evidence="3" id="KW-1003">Cell membrane</keyword>
<dbReference type="InterPro" id="IPR035906">
    <property type="entry name" value="MetI-like_sf"/>
</dbReference>
<keyword evidence="5 12" id="KW-0812">Transmembrane</keyword>
<organism evidence="14 15">
    <name type="scientific">Microbacterium elymi</name>
    <dbReference type="NCBI Taxonomy" id="2909587"/>
    <lineage>
        <taxon>Bacteria</taxon>
        <taxon>Bacillati</taxon>
        <taxon>Actinomycetota</taxon>
        <taxon>Actinomycetes</taxon>
        <taxon>Micrococcales</taxon>
        <taxon>Microbacteriaceae</taxon>
        <taxon>Microbacterium</taxon>
    </lineage>
</organism>
<evidence type="ECO:0000256" key="5">
    <source>
        <dbReference type="ARBA" id="ARBA00022692"/>
    </source>
</evidence>
<evidence type="ECO:0000256" key="1">
    <source>
        <dbReference type="ARBA" id="ARBA00004429"/>
    </source>
</evidence>
<evidence type="ECO:0000256" key="3">
    <source>
        <dbReference type="ARBA" id="ARBA00022475"/>
    </source>
</evidence>